<gene>
    <name evidence="2" type="ORF">PG997_003392</name>
</gene>
<organism evidence="2 3">
    <name type="scientific">Apiospora hydei</name>
    <dbReference type="NCBI Taxonomy" id="1337664"/>
    <lineage>
        <taxon>Eukaryota</taxon>
        <taxon>Fungi</taxon>
        <taxon>Dikarya</taxon>
        <taxon>Ascomycota</taxon>
        <taxon>Pezizomycotina</taxon>
        <taxon>Sordariomycetes</taxon>
        <taxon>Xylariomycetidae</taxon>
        <taxon>Amphisphaeriales</taxon>
        <taxon>Apiosporaceae</taxon>
        <taxon>Apiospora</taxon>
    </lineage>
</organism>
<evidence type="ECO:0000313" key="2">
    <source>
        <dbReference type="EMBL" id="KAK8088431.1"/>
    </source>
</evidence>
<evidence type="ECO:0000313" key="3">
    <source>
        <dbReference type="Proteomes" id="UP001433268"/>
    </source>
</evidence>
<accession>A0ABR1WZ41</accession>
<dbReference type="RefSeq" id="XP_066671325.1">
    <property type="nucleotide sequence ID" value="XM_066807707.1"/>
</dbReference>
<comment type="caution">
    <text evidence="2">The sequence shown here is derived from an EMBL/GenBank/DDBJ whole genome shotgun (WGS) entry which is preliminary data.</text>
</comment>
<feature type="region of interest" description="Disordered" evidence="1">
    <location>
        <begin position="55"/>
        <end position="75"/>
    </location>
</feature>
<proteinExistence type="predicted"/>
<sequence length="152" mass="15611">MDHGFVRLDAVMRAYVDLHKSHAVRARAFRLASALVSELAVRGVVGSGLVRLEVQDAPPSSPESSPATSSGSSSAYSSASSSAYSSVYFHLAQATVLVRQIVGLGDGGGGVVLGAGLRIISPTLRERDQPGLLAALVAAILTLGARKGLAAW</sequence>
<name>A0ABR1WZ41_9PEZI</name>
<evidence type="ECO:0000256" key="1">
    <source>
        <dbReference type="SAM" id="MobiDB-lite"/>
    </source>
</evidence>
<dbReference type="GeneID" id="92040767"/>
<dbReference type="EMBL" id="JAQQWN010000004">
    <property type="protein sequence ID" value="KAK8088431.1"/>
    <property type="molecule type" value="Genomic_DNA"/>
</dbReference>
<dbReference type="Proteomes" id="UP001433268">
    <property type="component" value="Unassembled WGS sequence"/>
</dbReference>
<protein>
    <submittedName>
        <fullName evidence="2">Uncharacterized protein</fullName>
    </submittedName>
</protein>
<reference evidence="2 3" key="1">
    <citation type="submission" date="2023-01" db="EMBL/GenBank/DDBJ databases">
        <title>Analysis of 21 Apiospora genomes using comparative genomics revels a genus with tremendous synthesis potential of carbohydrate active enzymes and secondary metabolites.</title>
        <authorList>
            <person name="Sorensen T."/>
        </authorList>
    </citation>
    <scope>NUCLEOTIDE SEQUENCE [LARGE SCALE GENOMIC DNA]</scope>
    <source>
        <strain evidence="2 3">CBS 114990</strain>
    </source>
</reference>
<keyword evidence="3" id="KW-1185">Reference proteome</keyword>
<feature type="compositionally biased region" description="Low complexity" evidence="1">
    <location>
        <begin position="62"/>
        <end position="75"/>
    </location>
</feature>